<dbReference type="GO" id="GO:0008483">
    <property type="term" value="F:transaminase activity"/>
    <property type="evidence" value="ECO:0007669"/>
    <property type="project" value="UniProtKB-KW"/>
</dbReference>
<dbReference type="Pfam" id="PF00155">
    <property type="entry name" value="Aminotran_1_2"/>
    <property type="match status" value="1"/>
</dbReference>
<dbReference type="AlphaFoldDB" id="A0A9E8RZN8"/>
<dbReference type="InterPro" id="IPR051798">
    <property type="entry name" value="Class-II_PLP-Dep_Aminotrans"/>
</dbReference>
<dbReference type="GO" id="GO:0047804">
    <property type="term" value="F:cysteine-S-conjugate beta-lyase activity"/>
    <property type="evidence" value="ECO:0007669"/>
    <property type="project" value="UniProtKB-EC"/>
</dbReference>
<dbReference type="InterPro" id="IPR027619">
    <property type="entry name" value="C-S_lyase_PatB-like"/>
</dbReference>
<evidence type="ECO:0000256" key="3">
    <source>
        <dbReference type="ARBA" id="ARBA00022898"/>
    </source>
</evidence>
<feature type="domain" description="Aminotransferase class I/classII large" evidence="6">
    <location>
        <begin position="36"/>
        <end position="371"/>
    </location>
</feature>
<proteinExistence type="inferred from homology"/>
<keyword evidence="7" id="KW-0808">Transferase</keyword>
<dbReference type="InterPro" id="IPR015424">
    <property type="entry name" value="PyrdxlP-dep_Trfase"/>
</dbReference>
<keyword evidence="7" id="KW-0032">Aminotransferase</keyword>
<dbReference type="Proteomes" id="UP001164726">
    <property type="component" value="Chromosome"/>
</dbReference>
<dbReference type="EC" id="4.4.1.13" evidence="2"/>
<comment type="cofactor">
    <cofactor evidence="1">
        <name>pyridoxal 5'-phosphate</name>
        <dbReference type="ChEBI" id="CHEBI:597326"/>
    </cofactor>
</comment>
<evidence type="ECO:0000313" key="7">
    <source>
        <dbReference type="EMBL" id="WAA11822.1"/>
    </source>
</evidence>
<reference evidence="7" key="1">
    <citation type="submission" date="2022-09" db="EMBL/GenBank/DDBJ databases">
        <title>Complete Genomes of Fervidibacillus albus and Fervidibacillus halotolerans isolated from tidal flat sediments.</title>
        <authorList>
            <person name="Kwon K.K."/>
            <person name="Yang S.-H."/>
            <person name="Park M.J."/>
            <person name="Oh H.-M."/>
        </authorList>
    </citation>
    <scope>NUCLEOTIDE SEQUENCE</scope>
    <source>
        <strain evidence="7">MEBiC13594</strain>
    </source>
</reference>
<evidence type="ECO:0000256" key="4">
    <source>
        <dbReference type="ARBA" id="ARBA00023239"/>
    </source>
</evidence>
<evidence type="ECO:0000256" key="5">
    <source>
        <dbReference type="ARBA" id="ARBA00037974"/>
    </source>
</evidence>
<name>A0A9E8RZN8_9BACI</name>
<dbReference type="InterPro" id="IPR015421">
    <property type="entry name" value="PyrdxlP-dep_Trfase_major"/>
</dbReference>
<dbReference type="GO" id="GO:0030170">
    <property type="term" value="F:pyridoxal phosphate binding"/>
    <property type="evidence" value="ECO:0007669"/>
    <property type="project" value="InterPro"/>
</dbReference>
<dbReference type="RefSeq" id="WP_275419945.1">
    <property type="nucleotide sequence ID" value="NZ_CP106877.1"/>
</dbReference>
<dbReference type="KEGG" id="fhl:OE105_09495"/>
<dbReference type="CDD" id="cd00609">
    <property type="entry name" value="AAT_like"/>
    <property type="match status" value="1"/>
</dbReference>
<dbReference type="PANTHER" id="PTHR43525">
    <property type="entry name" value="PROTEIN MALY"/>
    <property type="match status" value="1"/>
</dbReference>
<evidence type="ECO:0000256" key="2">
    <source>
        <dbReference type="ARBA" id="ARBA00012224"/>
    </source>
</evidence>
<comment type="similarity">
    <text evidence="5">Belongs to the class-II pyridoxal-phosphate-dependent aminotransferase family. MalY/PatB cystathionine beta-lyase subfamily.</text>
</comment>
<dbReference type="EMBL" id="CP106877">
    <property type="protein sequence ID" value="WAA11822.1"/>
    <property type="molecule type" value="Genomic_DNA"/>
</dbReference>
<organism evidence="7 8">
    <name type="scientific">Fervidibacillus halotolerans</name>
    <dbReference type="NCBI Taxonomy" id="2980027"/>
    <lineage>
        <taxon>Bacteria</taxon>
        <taxon>Bacillati</taxon>
        <taxon>Bacillota</taxon>
        <taxon>Bacilli</taxon>
        <taxon>Bacillales</taxon>
        <taxon>Bacillaceae</taxon>
        <taxon>Fervidibacillus</taxon>
    </lineage>
</organism>
<keyword evidence="4" id="KW-0456">Lyase</keyword>
<evidence type="ECO:0000256" key="1">
    <source>
        <dbReference type="ARBA" id="ARBA00001933"/>
    </source>
</evidence>
<dbReference type="InterPro" id="IPR004839">
    <property type="entry name" value="Aminotransferase_I/II_large"/>
</dbReference>
<dbReference type="PANTHER" id="PTHR43525:SF1">
    <property type="entry name" value="PROTEIN MALY"/>
    <property type="match status" value="1"/>
</dbReference>
<dbReference type="Gene3D" id="3.90.1150.10">
    <property type="entry name" value="Aspartate Aminotransferase, domain 1"/>
    <property type="match status" value="1"/>
</dbReference>
<keyword evidence="8" id="KW-1185">Reference proteome</keyword>
<accession>A0A9E8RZN8</accession>
<dbReference type="InterPro" id="IPR015422">
    <property type="entry name" value="PyrdxlP-dep_Trfase_small"/>
</dbReference>
<dbReference type="NCBIfam" id="TIGR04350">
    <property type="entry name" value="C_S_lyase_PatB"/>
    <property type="match status" value="1"/>
</dbReference>
<evidence type="ECO:0000313" key="8">
    <source>
        <dbReference type="Proteomes" id="UP001164726"/>
    </source>
</evidence>
<keyword evidence="3" id="KW-0663">Pyridoxal phosphate</keyword>
<gene>
    <name evidence="7" type="ORF">OE105_09495</name>
</gene>
<evidence type="ECO:0000259" key="6">
    <source>
        <dbReference type="Pfam" id="PF00155"/>
    </source>
</evidence>
<dbReference type="SUPFAM" id="SSF53383">
    <property type="entry name" value="PLP-dependent transferases"/>
    <property type="match status" value="1"/>
</dbReference>
<sequence>MDFDKIIERKNTDSIKWCGMEKIFGTNDLLPMWVADMDFSPPLEILEALKERINHPVFGYSMLKESTFTTIQQWMKKRYHWEISESWVLPSHGVVTSIAFSIQALTKPGDGVLIQTPVYAPFYQMIEANDRVVVKNPLILNDGKYEIDFDDFEKKCQSGVKLFILCNPHNPVGRVWTKEELEKMGFLCEKYGVNIVSDEIHADIIYNPNVHTPIASINEDLQGRTISLYAPSKTFNIPGIQSSFMVISNESIRLKIQKTQQKVGFHGLNVFANTVLDVAYKHGERWLETLISYLQSNIELATNYIRKEIPELKVIQPEGTYLLWIDCRATGLSDDELKEHLIKKGKLALEPGTKYGVEGSGFVRMNIGCPKPILIEGLRRLKKAFQE</sequence>
<protein>
    <recommendedName>
        <fullName evidence="2">cysteine-S-conjugate beta-lyase</fullName>
        <ecNumber evidence="2">4.4.1.13</ecNumber>
    </recommendedName>
</protein>
<dbReference type="Gene3D" id="3.40.640.10">
    <property type="entry name" value="Type I PLP-dependent aspartate aminotransferase-like (Major domain)"/>
    <property type="match status" value="1"/>
</dbReference>